<dbReference type="RefSeq" id="WP_007078363.1">
    <property type="nucleotide sequence ID" value="NZ_CM001024.1"/>
</dbReference>
<dbReference type="InterPro" id="IPR036390">
    <property type="entry name" value="WH_DNA-bd_sf"/>
</dbReference>
<dbReference type="Gene3D" id="1.10.10.10">
    <property type="entry name" value="Winged helix-like DNA-binding domain superfamily/Winged helix DNA-binding domain"/>
    <property type="match status" value="1"/>
</dbReference>
<dbReference type="PRINTS" id="PR00598">
    <property type="entry name" value="HTHMARR"/>
</dbReference>
<evidence type="ECO:0000313" key="3">
    <source>
        <dbReference type="Proteomes" id="UP000003111"/>
    </source>
</evidence>
<dbReference type="PROSITE" id="PS50995">
    <property type="entry name" value="HTH_MARR_2"/>
    <property type="match status" value="1"/>
</dbReference>
<dbReference type="HOGENOM" id="CLU_083287_2_2_11"/>
<dbReference type="Proteomes" id="UP000003111">
    <property type="component" value="Unassembled WGS sequence"/>
</dbReference>
<dbReference type="SMART" id="SM00347">
    <property type="entry name" value="HTH_MARR"/>
    <property type="match status" value="1"/>
</dbReference>
<dbReference type="eggNOG" id="COG1846">
    <property type="taxonomic scope" value="Bacteria"/>
</dbReference>
<evidence type="ECO:0000313" key="2">
    <source>
        <dbReference type="EMBL" id="EFQ83679.1"/>
    </source>
</evidence>
<feature type="domain" description="HTH marR-type" evidence="1">
    <location>
        <begin position="26"/>
        <end position="162"/>
    </location>
</feature>
<dbReference type="PANTHER" id="PTHR33164">
    <property type="entry name" value="TRANSCRIPTIONAL REGULATOR, MARR FAMILY"/>
    <property type="match status" value="1"/>
</dbReference>
<dbReference type="InterPro" id="IPR000835">
    <property type="entry name" value="HTH_MarR-typ"/>
</dbReference>
<dbReference type="Pfam" id="PF12802">
    <property type="entry name" value="MarR_2"/>
    <property type="match status" value="1"/>
</dbReference>
<dbReference type="PANTHER" id="PTHR33164:SF99">
    <property type="entry name" value="MARR FAMILY REGULATORY PROTEIN"/>
    <property type="match status" value="1"/>
</dbReference>
<dbReference type="GO" id="GO:0006950">
    <property type="term" value="P:response to stress"/>
    <property type="evidence" value="ECO:0007669"/>
    <property type="project" value="TreeGrafter"/>
</dbReference>
<evidence type="ECO:0000259" key="1">
    <source>
        <dbReference type="PROSITE" id="PS50995"/>
    </source>
</evidence>
<comment type="caution">
    <text evidence="2">The sequence shown here is derived from an EMBL/GenBank/DDBJ whole genome shotgun (WGS) entry which is preliminary data.</text>
</comment>
<dbReference type="OrthoDB" id="8635520at2"/>
<dbReference type="AlphaFoldDB" id="E2SBD3"/>
<dbReference type="InterPro" id="IPR039422">
    <property type="entry name" value="MarR/SlyA-like"/>
</dbReference>
<accession>E2SBD3</accession>
<protein>
    <submittedName>
        <fullName evidence="2">Transcriptional regulator, MarR family</fullName>
    </submittedName>
</protein>
<gene>
    <name evidence="2" type="ORF">HMPREF0063_11342</name>
</gene>
<dbReference type="STRING" id="585531.HMPREF0063_11342"/>
<dbReference type="EMBL" id="ACLF03000004">
    <property type="protein sequence ID" value="EFQ83679.1"/>
    <property type="molecule type" value="Genomic_DNA"/>
</dbReference>
<sequence>MTQPTPEQATSPCGFPDDTPWLDAAQQQVWRSFIAGTTALTDQLDRDLRTGHGLSMPEYEILVRLSEADGWSIRMAELADAVGYSRSRVTHTVARLERAGWVVRGQCADDGRGVSAVLTDPGFAVLEAAAHTHVRGVHDHLVAQASAEDFAAVGRVMAAVAAQLHARPF</sequence>
<keyword evidence="3" id="KW-1185">Reference proteome</keyword>
<proteinExistence type="predicted"/>
<organism evidence="2 3">
    <name type="scientific">Aeromicrobium marinum DSM 15272</name>
    <dbReference type="NCBI Taxonomy" id="585531"/>
    <lineage>
        <taxon>Bacteria</taxon>
        <taxon>Bacillati</taxon>
        <taxon>Actinomycetota</taxon>
        <taxon>Actinomycetes</taxon>
        <taxon>Propionibacteriales</taxon>
        <taxon>Nocardioidaceae</taxon>
        <taxon>Aeromicrobium</taxon>
    </lineage>
</organism>
<dbReference type="InterPro" id="IPR036388">
    <property type="entry name" value="WH-like_DNA-bd_sf"/>
</dbReference>
<name>E2SBD3_9ACTN</name>
<reference evidence="2" key="1">
    <citation type="submission" date="2010-08" db="EMBL/GenBank/DDBJ databases">
        <authorList>
            <person name="Muzny D."/>
            <person name="Qin X."/>
            <person name="Buhay C."/>
            <person name="Dugan-Rocha S."/>
            <person name="Ding Y."/>
            <person name="Chen G."/>
            <person name="Hawes A."/>
            <person name="Holder M."/>
            <person name="Jhangiani S."/>
            <person name="Johnson A."/>
            <person name="Khan Z."/>
            <person name="Li Z."/>
            <person name="Liu W."/>
            <person name="Liu X."/>
            <person name="Perez L."/>
            <person name="Shen H."/>
            <person name="Wang Q."/>
            <person name="Watt J."/>
            <person name="Xi L."/>
            <person name="Xin Y."/>
            <person name="Zhou J."/>
            <person name="Deng J."/>
            <person name="Jiang H."/>
            <person name="Liu Y."/>
            <person name="Qu J."/>
            <person name="Song X.-Z."/>
            <person name="Zhang L."/>
            <person name="Villasana D."/>
            <person name="Johnson A."/>
            <person name="Liu J."/>
            <person name="Liyanage D."/>
            <person name="Lorensuhewa L."/>
            <person name="Robinson T."/>
            <person name="Song A."/>
            <person name="Song B.-B."/>
            <person name="Dinh H."/>
            <person name="Thornton R."/>
            <person name="Coyle M."/>
            <person name="Francisco L."/>
            <person name="Jackson L."/>
            <person name="Javaid M."/>
            <person name="Korchina V."/>
            <person name="Kovar C."/>
            <person name="Mata R."/>
            <person name="Mathew T."/>
            <person name="Ngo R."/>
            <person name="Nguyen L."/>
            <person name="Nguyen N."/>
            <person name="Okwuonu G."/>
            <person name="Ongeri F."/>
            <person name="Pham C."/>
            <person name="Simmons D."/>
            <person name="Wilczek-Boney K."/>
            <person name="Hale W."/>
            <person name="Jakkamsetti A."/>
            <person name="Pham P."/>
            <person name="Ruth R."/>
            <person name="San Lucas F."/>
            <person name="Warren J."/>
            <person name="Zhang J."/>
            <person name="Zhao Z."/>
            <person name="Zhou C."/>
            <person name="Zhu D."/>
            <person name="Lee S."/>
            <person name="Bess C."/>
            <person name="Blankenburg K."/>
            <person name="Forbes L."/>
            <person name="Fu Q."/>
            <person name="Gubbala S."/>
            <person name="Hirani K."/>
            <person name="Jayaseelan J.C."/>
            <person name="Lara F."/>
            <person name="Munidasa M."/>
            <person name="Palculict T."/>
            <person name="Patil S."/>
            <person name="Pu L.-L."/>
            <person name="Saada N."/>
            <person name="Tang L."/>
            <person name="Weissenberger G."/>
            <person name="Zhu Y."/>
            <person name="Hemphill L."/>
            <person name="Shang Y."/>
            <person name="Youmans B."/>
            <person name="Ayvaz T."/>
            <person name="Ross M."/>
            <person name="Santibanez J."/>
            <person name="Aqrawi P."/>
            <person name="Gross S."/>
            <person name="Joshi V."/>
            <person name="Fowler G."/>
            <person name="Nazareth L."/>
            <person name="Reid J."/>
            <person name="Worley K."/>
            <person name="Petrosino J."/>
            <person name="Highlander S."/>
            <person name="Gibbs R."/>
        </authorList>
    </citation>
    <scope>NUCLEOTIDE SEQUENCE [LARGE SCALE GENOMIC DNA]</scope>
    <source>
        <strain evidence="2">DSM 15272</strain>
    </source>
</reference>
<dbReference type="SUPFAM" id="SSF46785">
    <property type="entry name" value="Winged helix' DNA-binding domain"/>
    <property type="match status" value="1"/>
</dbReference>
<dbReference type="GO" id="GO:0003700">
    <property type="term" value="F:DNA-binding transcription factor activity"/>
    <property type="evidence" value="ECO:0007669"/>
    <property type="project" value="InterPro"/>
</dbReference>